<evidence type="ECO:0000313" key="2">
    <source>
        <dbReference type="Proteomes" id="UP000245626"/>
    </source>
</evidence>
<dbReference type="Proteomes" id="UP000245626">
    <property type="component" value="Unassembled WGS sequence"/>
</dbReference>
<accession>A0ACD0NXR1</accession>
<name>A0ACD0NXR1_9BASI</name>
<evidence type="ECO:0000313" key="1">
    <source>
        <dbReference type="EMBL" id="PWN50520.1"/>
    </source>
</evidence>
<organism evidence="1 2">
    <name type="scientific">Violaceomyces palustris</name>
    <dbReference type="NCBI Taxonomy" id="1673888"/>
    <lineage>
        <taxon>Eukaryota</taxon>
        <taxon>Fungi</taxon>
        <taxon>Dikarya</taxon>
        <taxon>Basidiomycota</taxon>
        <taxon>Ustilaginomycotina</taxon>
        <taxon>Ustilaginomycetes</taxon>
        <taxon>Violaceomycetales</taxon>
        <taxon>Violaceomycetaceae</taxon>
        <taxon>Violaceomyces</taxon>
    </lineage>
</organism>
<proteinExistence type="predicted"/>
<gene>
    <name evidence="1" type="ORF">IE53DRAFT_387151</name>
</gene>
<protein>
    <submittedName>
        <fullName evidence="1">DUF1692-domain-containing protein</fullName>
    </submittedName>
</protein>
<keyword evidence="2" id="KW-1185">Reference proteome</keyword>
<reference evidence="1 2" key="1">
    <citation type="journal article" date="2018" name="Mol. Biol. Evol.">
        <title>Broad Genomic Sampling Reveals a Smut Pathogenic Ancestry of the Fungal Clade Ustilaginomycotina.</title>
        <authorList>
            <person name="Kijpornyongpan T."/>
            <person name="Mondo S.J."/>
            <person name="Barry K."/>
            <person name="Sandor L."/>
            <person name="Lee J."/>
            <person name="Lipzen A."/>
            <person name="Pangilinan J."/>
            <person name="LaButti K."/>
            <person name="Hainaut M."/>
            <person name="Henrissat B."/>
            <person name="Grigoriev I.V."/>
            <person name="Spatafora J.W."/>
            <person name="Aime M.C."/>
        </authorList>
    </citation>
    <scope>NUCLEOTIDE SEQUENCE [LARGE SCALE GENOMIC DNA]</scope>
    <source>
        <strain evidence="1 2">SA 807</strain>
    </source>
</reference>
<sequence length="429" mass="46759">MGKNGMFGQLRGIDAFGKTMDDVKIRTNIGALITLVSAVLIMTLTIGEFIDYRSVHLKHSLEVDRSRGEKLSVDLNITFPRVPCYLISLDIMDISGEHVNDLHHDVQRTRISPDGKVVDTGKKGLKGDAARIASTKGKDYCGDCYGGQAPPSGCCNTCDEVREAYVRKGWSFNDPDHIDQCVSEHWSEKIKEQNKEGCNVAGTVRVNKVVGSFHLSPGKAFQRNSMHVHDLVPYLAGTGAEHHDFGHQIHTFGFGVGSDSPSAIADQRAIKKRLGVVDPLEGVRAHTEKSQFMFQYFLKVVSTEYVTLSNEHLKTQQYSVTTYERDLSPEANAAQAAANHGGGTHTTHGFAGVPGVFFNYEISPLKTVTTETRQSLAHFLTSTCAIVGGILTVAGIIDGLIYSGRRRLGGADEDRREGLGFASASGKFL</sequence>
<dbReference type="EMBL" id="KZ819923">
    <property type="protein sequence ID" value="PWN50520.1"/>
    <property type="molecule type" value="Genomic_DNA"/>
</dbReference>